<reference evidence="5" key="1">
    <citation type="submission" date="2025-05" db="UniProtKB">
        <authorList>
            <consortium name="Ensembl"/>
        </authorList>
    </citation>
    <scope>IDENTIFICATION</scope>
</reference>
<keyword evidence="2" id="KW-0520">NAD</keyword>
<dbReference type="InterPro" id="IPR029035">
    <property type="entry name" value="DHS-like_NAD/FAD-binding_dom"/>
</dbReference>
<evidence type="ECO:0000313" key="6">
    <source>
        <dbReference type="Proteomes" id="UP000694416"/>
    </source>
</evidence>
<dbReference type="GO" id="GO:0070403">
    <property type="term" value="F:NAD+ binding"/>
    <property type="evidence" value="ECO:0007669"/>
    <property type="project" value="InterPro"/>
</dbReference>
<dbReference type="SUPFAM" id="SSF52467">
    <property type="entry name" value="DHS-like NAD/FAD-binding domain"/>
    <property type="match status" value="1"/>
</dbReference>
<name>A0A8C9GEF0_9PRIM</name>
<keyword evidence="6" id="KW-1185">Reference proteome</keyword>
<comment type="caution">
    <text evidence="3">Lacks conserved residue(s) required for the propagation of feature annotation.</text>
</comment>
<feature type="domain" description="Deacetylase sirtuin-type" evidence="4">
    <location>
        <begin position="1"/>
        <end position="247"/>
    </location>
</feature>
<dbReference type="Ensembl" id="ENSPTET00000001373.1">
    <property type="protein sequence ID" value="ENSPTEP00000000932.1"/>
    <property type="gene ID" value="ENSPTEG00000001036.1"/>
</dbReference>
<dbReference type="InterPro" id="IPR026590">
    <property type="entry name" value="Ssirtuin_cat_dom"/>
</dbReference>
<sequence length="247" mass="27465">KRGFDPKYLPAYYFTSSSQLTWEINGTGCIIPALSLRKLTDFSKVPGQSQDGDVGWYPGPAWHLPCCLNLVLPSPACTLLTLPISALGRKGLCPRVQHPGCPCLPHSRLLSHPQDLATPLAFAHNPSRVWEFYHYRREVMGSKEPNAGHRAIAECETRLGKQGRRVVVITQNIDELHRKAGTKNLLEIHVLQNLGLKMPASQLRNFPGVKKQAAEACCALTSCGSEKTWILPFWRRSTKSSPTVIYV</sequence>
<gene>
    <name evidence="5" type="primary">LOC113224145</name>
</gene>
<dbReference type="PANTHER" id="PTHR11085:SF10">
    <property type="entry name" value="NAD-DEPENDENT PROTEIN DEACYLASE SIRTUIN-5, MITOCHONDRIAL-RELATED"/>
    <property type="match status" value="1"/>
</dbReference>
<protein>
    <submittedName>
        <fullName evidence="5">NAD-dependent protein deacylase sirtuin-5, mitochondrial</fullName>
    </submittedName>
</protein>
<dbReference type="PANTHER" id="PTHR11085">
    <property type="entry name" value="NAD-DEPENDENT PROTEIN DEACYLASE SIRTUIN-5, MITOCHONDRIAL-RELATED"/>
    <property type="match status" value="1"/>
</dbReference>
<organism evidence="5 6">
    <name type="scientific">Piliocolobus tephrosceles</name>
    <name type="common">Ugandan red Colobus</name>
    <dbReference type="NCBI Taxonomy" id="591936"/>
    <lineage>
        <taxon>Eukaryota</taxon>
        <taxon>Metazoa</taxon>
        <taxon>Chordata</taxon>
        <taxon>Craniata</taxon>
        <taxon>Vertebrata</taxon>
        <taxon>Euteleostomi</taxon>
        <taxon>Mammalia</taxon>
        <taxon>Eutheria</taxon>
        <taxon>Euarchontoglires</taxon>
        <taxon>Primates</taxon>
        <taxon>Haplorrhini</taxon>
        <taxon>Catarrhini</taxon>
        <taxon>Cercopithecidae</taxon>
        <taxon>Colobinae</taxon>
        <taxon>Piliocolobus</taxon>
    </lineage>
</organism>
<dbReference type="PROSITE" id="PS50305">
    <property type="entry name" value="SIRTUIN"/>
    <property type="match status" value="1"/>
</dbReference>
<dbReference type="GO" id="GO:0017136">
    <property type="term" value="F:histone deacetylase activity, NAD-dependent"/>
    <property type="evidence" value="ECO:0007669"/>
    <property type="project" value="TreeGrafter"/>
</dbReference>
<proteinExistence type="predicted"/>
<dbReference type="GO" id="GO:0005634">
    <property type="term" value="C:nucleus"/>
    <property type="evidence" value="ECO:0007669"/>
    <property type="project" value="TreeGrafter"/>
</dbReference>
<dbReference type="AlphaFoldDB" id="A0A8C9GEF0"/>
<dbReference type="Proteomes" id="UP000694416">
    <property type="component" value="Unplaced"/>
</dbReference>
<dbReference type="InterPro" id="IPR026591">
    <property type="entry name" value="Sirtuin_cat_small_dom_sf"/>
</dbReference>
<dbReference type="Ensembl" id="ENSPTET00000001636.1">
    <property type="protein sequence ID" value="ENSPTEP00000001125.1"/>
    <property type="gene ID" value="ENSPTEG00000001225.1"/>
</dbReference>
<evidence type="ECO:0000259" key="4">
    <source>
        <dbReference type="PROSITE" id="PS50305"/>
    </source>
</evidence>
<dbReference type="InterPro" id="IPR050134">
    <property type="entry name" value="NAD-dep_sirtuin_deacylases"/>
</dbReference>
<evidence type="ECO:0000313" key="5">
    <source>
        <dbReference type="Ensembl" id="ENSPTEP00000000932.1"/>
    </source>
</evidence>
<accession>A0A8C9GEF0</accession>
<evidence type="ECO:0000256" key="2">
    <source>
        <dbReference type="ARBA" id="ARBA00023027"/>
    </source>
</evidence>
<dbReference type="InterPro" id="IPR003000">
    <property type="entry name" value="Sirtuin"/>
</dbReference>
<evidence type="ECO:0000256" key="3">
    <source>
        <dbReference type="PROSITE-ProRule" id="PRU00236"/>
    </source>
</evidence>
<dbReference type="Gene3D" id="3.30.1600.10">
    <property type="entry name" value="SIR2/SIRT2 'Small Domain"/>
    <property type="match status" value="1"/>
</dbReference>
<dbReference type="Pfam" id="PF02146">
    <property type="entry name" value="SIR2"/>
    <property type="match status" value="1"/>
</dbReference>
<evidence type="ECO:0000256" key="1">
    <source>
        <dbReference type="ARBA" id="ARBA00022679"/>
    </source>
</evidence>
<dbReference type="Gene3D" id="3.40.50.1220">
    <property type="entry name" value="TPP-binding domain"/>
    <property type="match status" value="1"/>
</dbReference>
<keyword evidence="1" id="KW-0808">Transferase</keyword>